<keyword evidence="16" id="KW-0594">Phospholipid biosynthesis</keyword>
<accession>A0A7G9FJU9</accession>
<organism evidence="20 21">
    <name type="scientific">Wujia chipingensis</name>
    <dbReference type="NCBI Taxonomy" id="2763670"/>
    <lineage>
        <taxon>Bacteria</taxon>
        <taxon>Bacillati</taxon>
        <taxon>Bacillota</taxon>
        <taxon>Clostridia</taxon>
        <taxon>Lachnospirales</taxon>
        <taxon>Lachnospiraceae</taxon>
        <taxon>Wujia</taxon>
    </lineage>
</organism>
<reference evidence="20 21" key="1">
    <citation type="submission" date="2020-08" db="EMBL/GenBank/DDBJ databases">
        <authorList>
            <person name="Liu C."/>
            <person name="Sun Q."/>
        </authorList>
    </citation>
    <scope>NUCLEOTIDE SEQUENCE [LARGE SCALE GENOMIC DNA]</scope>
    <source>
        <strain evidence="20 21">NSJ-4</strain>
    </source>
</reference>
<feature type="transmembrane region" description="Helical" evidence="19">
    <location>
        <begin position="171"/>
        <end position="190"/>
    </location>
</feature>
<protein>
    <recommendedName>
        <fullName evidence="7 18">Phosphatidate cytidylyltransferase</fullName>
        <ecNumber evidence="6 18">2.7.7.41</ecNumber>
    </recommendedName>
</protein>
<proteinExistence type="inferred from homology"/>
<keyword evidence="10 18" id="KW-0808">Transferase</keyword>
<feature type="transmembrane region" description="Helical" evidence="19">
    <location>
        <begin position="128"/>
        <end position="150"/>
    </location>
</feature>
<dbReference type="GO" id="GO:0004605">
    <property type="term" value="F:phosphatidate cytidylyltransferase activity"/>
    <property type="evidence" value="ECO:0007669"/>
    <property type="project" value="UniProtKB-EC"/>
</dbReference>
<keyword evidence="15 19" id="KW-0472">Membrane</keyword>
<dbReference type="UniPathway" id="UPA00557">
    <property type="reaction ID" value="UER00614"/>
</dbReference>
<dbReference type="InterPro" id="IPR000374">
    <property type="entry name" value="PC_trans"/>
</dbReference>
<evidence type="ECO:0000256" key="12">
    <source>
        <dbReference type="ARBA" id="ARBA00022695"/>
    </source>
</evidence>
<feature type="transmembrane region" description="Helical" evidence="19">
    <location>
        <begin position="251"/>
        <end position="270"/>
    </location>
</feature>
<dbReference type="RefSeq" id="WP_021985224.1">
    <property type="nucleotide sequence ID" value="NZ_CP060632.1"/>
</dbReference>
<evidence type="ECO:0000256" key="15">
    <source>
        <dbReference type="ARBA" id="ARBA00023136"/>
    </source>
</evidence>
<feature type="transmembrane region" description="Helical" evidence="19">
    <location>
        <begin position="202"/>
        <end position="222"/>
    </location>
</feature>
<dbReference type="PANTHER" id="PTHR46382:SF1">
    <property type="entry name" value="PHOSPHATIDATE CYTIDYLYLTRANSFERASE"/>
    <property type="match status" value="1"/>
</dbReference>
<evidence type="ECO:0000256" key="1">
    <source>
        <dbReference type="ARBA" id="ARBA00001698"/>
    </source>
</evidence>
<dbReference type="EMBL" id="CP060632">
    <property type="protein sequence ID" value="QNL98830.1"/>
    <property type="molecule type" value="Genomic_DNA"/>
</dbReference>
<evidence type="ECO:0000256" key="17">
    <source>
        <dbReference type="ARBA" id="ARBA00023264"/>
    </source>
</evidence>
<evidence type="ECO:0000256" key="8">
    <source>
        <dbReference type="ARBA" id="ARBA00022475"/>
    </source>
</evidence>
<evidence type="ECO:0000256" key="10">
    <source>
        <dbReference type="ARBA" id="ARBA00022679"/>
    </source>
</evidence>
<evidence type="ECO:0000313" key="20">
    <source>
        <dbReference type="EMBL" id="QNL98830.1"/>
    </source>
</evidence>
<dbReference type="KEGG" id="wcp:H9Q76_08725"/>
<dbReference type="Proteomes" id="UP000515819">
    <property type="component" value="Chromosome"/>
</dbReference>
<keyword evidence="17" id="KW-1208">Phospholipid metabolism</keyword>
<evidence type="ECO:0000256" key="16">
    <source>
        <dbReference type="ARBA" id="ARBA00023209"/>
    </source>
</evidence>
<comment type="similarity">
    <text evidence="5 18">Belongs to the CDS family.</text>
</comment>
<comment type="pathway">
    <text evidence="4">Lipid metabolism.</text>
</comment>
<name>A0A7G9FJU9_9FIRM</name>
<evidence type="ECO:0000256" key="11">
    <source>
        <dbReference type="ARBA" id="ARBA00022692"/>
    </source>
</evidence>
<keyword evidence="12 18" id="KW-0548">Nucleotidyltransferase</keyword>
<feature type="transmembrane region" description="Helical" evidence="19">
    <location>
        <begin position="51"/>
        <end position="70"/>
    </location>
</feature>
<evidence type="ECO:0000256" key="6">
    <source>
        <dbReference type="ARBA" id="ARBA00012487"/>
    </source>
</evidence>
<evidence type="ECO:0000256" key="9">
    <source>
        <dbReference type="ARBA" id="ARBA00022516"/>
    </source>
</evidence>
<gene>
    <name evidence="20" type="ORF">H9Q76_08725</name>
</gene>
<dbReference type="Pfam" id="PF01148">
    <property type="entry name" value="CTP_transf_1"/>
    <property type="match status" value="1"/>
</dbReference>
<dbReference type="GO" id="GO:0005886">
    <property type="term" value="C:plasma membrane"/>
    <property type="evidence" value="ECO:0007669"/>
    <property type="project" value="UniProtKB-SubCell"/>
</dbReference>
<sequence>MFKTRFISGAVLTLLTIGILYLGGYVTGVAVMLLSLGGVFELMRVYKQEKSAMAVLAYLMTIAYYCFLFFHLEKYLLPLMILYVLLVLAVYVITYPKYTDKDAMVAILAFFYVSLLLSFLYQVRILKYGGALVVMVYICSWINDTFAYCVGVKFGKHKMSPKLSPKKSVEGLLGGIFGSALIGALYGIFFNAKVYELTNAPLIFAVAGAVGAGFAVIGDLTASAIKRNNDIKDYGKLIPGHGGIMDRFDSIIFTAPIVYYCFSIMIGNLGGAM</sequence>
<evidence type="ECO:0000256" key="14">
    <source>
        <dbReference type="ARBA" id="ARBA00023098"/>
    </source>
</evidence>
<dbReference type="PANTHER" id="PTHR46382">
    <property type="entry name" value="PHOSPHATIDATE CYTIDYLYLTRANSFERASE"/>
    <property type="match status" value="1"/>
</dbReference>
<dbReference type="PROSITE" id="PS01315">
    <property type="entry name" value="CDS"/>
    <property type="match status" value="1"/>
</dbReference>
<keyword evidence="9" id="KW-0444">Lipid biosynthesis</keyword>
<keyword evidence="8" id="KW-1003">Cell membrane</keyword>
<evidence type="ECO:0000256" key="3">
    <source>
        <dbReference type="ARBA" id="ARBA00005119"/>
    </source>
</evidence>
<comment type="subcellular location">
    <subcellularLocation>
        <location evidence="2">Cell membrane</location>
        <topology evidence="2">Multi-pass membrane protein</topology>
    </subcellularLocation>
</comment>
<comment type="pathway">
    <text evidence="3 18">Phospholipid metabolism; CDP-diacylglycerol biosynthesis; CDP-diacylglycerol from sn-glycerol 3-phosphate: step 3/3.</text>
</comment>
<evidence type="ECO:0000256" key="2">
    <source>
        <dbReference type="ARBA" id="ARBA00004651"/>
    </source>
</evidence>
<feature type="transmembrane region" description="Helical" evidence="19">
    <location>
        <begin position="76"/>
        <end position="96"/>
    </location>
</feature>
<dbReference type="GO" id="GO:0016024">
    <property type="term" value="P:CDP-diacylglycerol biosynthetic process"/>
    <property type="evidence" value="ECO:0007669"/>
    <property type="project" value="UniProtKB-UniPathway"/>
</dbReference>
<evidence type="ECO:0000256" key="4">
    <source>
        <dbReference type="ARBA" id="ARBA00005189"/>
    </source>
</evidence>
<keyword evidence="11 18" id="KW-0812">Transmembrane</keyword>
<evidence type="ECO:0000256" key="7">
    <source>
        <dbReference type="ARBA" id="ARBA00019373"/>
    </source>
</evidence>
<evidence type="ECO:0000256" key="18">
    <source>
        <dbReference type="RuleBase" id="RU003938"/>
    </source>
</evidence>
<keyword evidence="13 19" id="KW-1133">Transmembrane helix</keyword>
<dbReference type="EC" id="2.7.7.41" evidence="6 18"/>
<evidence type="ECO:0000256" key="13">
    <source>
        <dbReference type="ARBA" id="ARBA00022989"/>
    </source>
</evidence>
<feature type="transmembrane region" description="Helical" evidence="19">
    <location>
        <begin position="103"/>
        <end position="122"/>
    </location>
</feature>
<keyword evidence="21" id="KW-1185">Reference proteome</keyword>
<evidence type="ECO:0000313" key="21">
    <source>
        <dbReference type="Proteomes" id="UP000515819"/>
    </source>
</evidence>
<comment type="catalytic activity">
    <reaction evidence="1 18">
        <text>a 1,2-diacyl-sn-glycero-3-phosphate + CTP + H(+) = a CDP-1,2-diacyl-sn-glycerol + diphosphate</text>
        <dbReference type="Rhea" id="RHEA:16229"/>
        <dbReference type="ChEBI" id="CHEBI:15378"/>
        <dbReference type="ChEBI" id="CHEBI:33019"/>
        <dbReference type="ChEBI" id="CHEBI:37563"/>
        <dbReference type="ChEBI" id="CHEBI:58332"/>
        <dbReference type="ChEBI" id="CHEBI:58608"/>
        <dbReference type="EC" id="2.7.7.41"/>
    </reaction>
</comment>
<feature type="transmembrane region" description="Helical" evidence="19">
    <location>
        <begin position="6"/>
        <end position="39"/>
    </location>
</feature>
<evidence type="ECO:0000256" key="5">
    <source>
        <dbReference type="ARBA" id="ARBA00010185"/>
    </source>
</evidence>
<keyword evidence="14" id="KW-0443">Lipid metabolism</keyword>
<evidence type="ECO:0000256" key="19">
    <source>
        <dbReference type="SAM" id="Phobius"/>
    </source>
</evidence>
<dbReference type="AlphaFoldDB" id="A0A7G9FJU9"/>